<protein>
    <submittedName>
        <fullName evidence="2">Uncharacterized protein</fullName>
    </submittedName>
</protein>
<gene>
    <name evidence="2" type="ORF">PR003_g33987</name>
</gene>
<reference evidence="2 3" key="1">
    <citation type="submission" date="2018-08" db="EMBL/GenBank/DDBJ databases">
        <title>Genomic investigation of the strawberry pathogen Phytophthora fragariae indicates pathogenicity is determined by transcriptional variation in three key races.</title>
        <authorList>
            <person name="Adams T.M."/>
            <person name="Armitage A.D."/>
            <person name="Sobczyk M.K."/>
            <person name="Bates H.J."/>
            <person name="Dunwell J.M."/>
            <person name="Nellist C.F."/>
            <person name="Harrison R.J."/>
        </authorList>
    </citation>
    <scope>NUCLEOTIDE SEQUENCE [LARGE SCALE GENOMIC DNA]</scope>
    <source>
        <strain evidence="2 3">SCRP333</strain>
    </source>
</reference>
<dbReference type="EMBL" id="QXFT01010470">
    <property type="protein sequence ID" value="KAE9261301.1"/>
    <property type="molecule type" value="Genomic_DNA"/>
</dbReference>
<feature type="compositionally biased region" description="Low complexity" evidence="1">
    <location>
        <begin position="13"/>
        <end position="24"/>
    </location>
</feature>
<sequence>MAAGRHKRPTPPATAEETTQTPLTDNDAAPTTVMGAMTAAGELMPIETMTHGSGTDGEGAPVQDVELPKDGRPHMDDSGRANTSSAVGAANTHTVTNSSGAVKAVSGGDVPVAMESQKPLLTTESALTPPPLMRMEEEPMLMTESSSTAEPSLTNEPLLRAPHMVTTDLMLTAIAPSDLPLMT</sequence>
<feature type="region of interest" description="Disordered" evidence="1">
    <location>
        <begin position="49"/>
        <end position="89"/>
    </location>
</feature>
<feature type="non-terminal residue" evidence="2">
    <location>
        <position position="183"/>
    </location>
</feature>
<feature type="compositionally biased region" description="Polar residues" evidence="1">
    <location>
        <begin position="80"/>
        <end position="89"/>
    </location>
</feature>
<evidence type="ECO:0000313" key="2">
    <source>
        <dbReference type="EMBL" id="KAE9261301.1"/>
    </source>
</evidence>
<comment type="caution">
    <text evidence="2">The sequence shown here is derived from an EMBL/GenBank/DDBJ whole genome shotgun (WGS) entry which is preliminary data.</text>
</comment>
<feature type="region of interest" description="Disordered" evidence="1">
    <location>
        <begin position="1"/>
        <end position="35"/>
    </location>
</feature>
<dbReference type="AlphaFoldDB" id="A0A6A4ATZ6"/>
<organism evidence="2 3">
    <name type="scientific">Phytophthora rubi</name>
    <dbReference type="NCBI Taxonomy" id="129364"/>
    <lineage>
        <taxon>Eukaryota</taxon>
        <taxon>Sar</taxon>
        <taxon>Stramenopiles</taxon>
        <taxon>Oomycota</taxon>
        <taxon>Peronosporomycetes</taxon>
        <taxon>Peronosporales</taxon>
        <taxon>Peronosporaceae</taxon>
        <taxon>Phytophthora</taxon>
    </lineage>
</organism>
<proteinExistence type="predicted"/>
<evidence type="ECO:0000313" key="3">
    <source>
        <dbReference type="Proteomes" id="UP000434957"/>
    </source>
</evidence>
<name>A0A6A4ATZ6_9STRA</name>
<keyword evidence="3" id="KW-1185">Reference proteome</keyword>
<dbReference type="Proteomes" id="UP000434957">
    <property type="component" value="Unassembled WGS sequence"/>
</dbReference>
<accession>A0A6A4ATZ6</accession>
<feature type="compositionally biased region" description="Basic and acidic residues" evidence="1">
    <location>
        <begin position="66"/>
        <end position="79"/>
    </location>
</feature>
<evidence type="ECO:0000256" key="1">
    <source>
        <dbReference type="SAM" id="MobiDB-lite"/>
    </source>
</evidence>